<protein>
    <submittedName>
        <fullName evidence="2">Uncharacterized protein</fullName>
    </submittedName>
</protein>
<evidence type="ECO:0000313" key="2">
    <source>
        <dbReference type="EMBL" id="KAK6635723.1"/>
    </source>
</evidence>
<feature type="region of interest" description="Disordered" evidence="1">
    <location>
        <begin position="147"/>
        <end position="166"/>
    </location>
</feature>
<comment type="caution">
    <text evidence="2">The sequence shown here is derived from an EMBL/GenBank/DDBJ whole genome shotgun (WGS) entry which is preliminary data.</text>
</comment>
<feature type="compositionally biased region" description="Basic residues" evidence="1">
    <location>
        <begin position="150"/>
        <end position="159"/>
    </location>
</feature>
<dbReference type="Proteomes" id="UP001359485">
    <property type="component" value="Unassembled WGS sequence"/>
</dbReference>
<evidence type="ECO:0000313" key="3">
    <source>
        <dbReference type="Proteomes" id="UP001359485"/>
    </source>
</evidence>
<evidence type="ECO:0000256" key="1">
    <source>
        <dbReference type="SAM" id="MobiDB-lite"/>
    </source>
</evidence>
<proteinExistence type="predicted"/>
<organism evidence="2 3">
    <name type="scientific">Polyplax serrata</name>
    <name type="common">Common mouse louse</name>
    <dbReference type="NCBI Taxonomy" id="468196"/>
    <lineage>
        <taxon>Eukaryota</taxon>
        <taxon>Metazoa</taxon>
        <taxon>Ecdysozoa</taxon>
        <taxon>Arthropoda</taxon>
        <taxon>Hexapoda</taxon>
        <taxon>Insecta</taxon>
        <taxon>Pterygota</taxon>
        <taxon>Neoptera</taxon>
        <taxon>Paraneoptera</taxon>
        <taxon>Psocodea</taxon>
        <taxon>Troctomorpha</taxon>
        <taxon>Phthiraptera</taxon>
        <taxon>Anoplura</taxon>
        <taxon>Polyplacidae</taxon>
        <taxon>Polyplax</taxon>
    </lineage>
</organism>
<dbReference type="EMBL" id="JAWJWF010000003">
    <property type="protein sequence ID" value="KAK6635723.1"/>
    <property type="molecule type" value="Genomic_DNA"/>
</dbReference>
<gene>
    <name evidence="2" type="ORF">RUM44_000977</name>
</gene>
<reference evidence="2 3" key="1">
    <citation type="submission" date="2023-09" db="EMBL/GenBank/DDBJ databases">
        <title>Genomes of two closely related lineages of the louse Polyplax serrata with different host specificities.</title>
        <authorList>
            <person name="Martinu J."/>
            <person name="Tarabai H."/>
            <person name="Stefka J."/>
            <person name="Hypsa V."/>
        </authorList>
    </citation>
    <scope>NUCLEOTIDE SEQUENCE [LARGE SCALE GENOMIC DNA]</scope>
    <source>
        <strain evidence="2">98ZLc_SE</strain>
    </source>
</reference>
<sequence length="283" mass="31673">MKNSCQNHATGQFYVVEYWKVKEFGQVKCKKNCQVQQISKILVEKRKFEHKNNFEQSRKLAHQVAIDCLESVVSEFVKTRSDGEGGLVDRGYTTASPWPAAFAPVDLDPVVWGRKLYAPPGVGAGPGRAMGPGGLMFGLHHHQDAAAAGLHHHHHHHQPRGPVTSLKEEPLSTSQLAAARSWMQPSVVDQTSERVPRGIDEKLRDEKILEIREMIQLSIIVSVVYLVYSKVPGSVYLTVTRLPTVWTWSQGELFTVRYLSKKILADGFAEYLVCLRGTVSIFS</sequence>
<keyword evidence="3" id="KW-1185">Reference proteome</keyword>
<accession>A0ABR1B6G4</accession>
<name>A0ABR1B6G4_POLSC</name>